<dbReference type="GO" id="GO:0010181">
    <property type="term" value="F:FMN binding"/>
    <property type="evidence" value="ECO:0007669"/>
    <property type="project" value="InterPro"/>
</dbReference>
<dbReference type="InterPro" id="IPR012349">
    <property type="entry name" value="Split_barrel_FMN-bd"/>
</dbReference>
<accession>A0A292QA71</accession>
<dbReference type="SUPFAM" id="SSF50475">
    <property type="entry name" value="FMN-binding split barrel"/>
    <property type="match status" value="1"/>
</dbReference>
<feature type="region of interest" description="Disordered" evidence="1">
    <location>
        <begin position="30"/>
        <end position="52"/>
    </location>
</feature>
<gene>
    <name evidence="3" type="ORF">GSTUAT00000145001</name>
</gene>
<dbReference type="Proteomes" id="UP001412239">
    <property type="component" value="Unassembled WGS sequence"/>
</dbReference>
<evidence type="ECO:0000313" key="3">
    <source>
        <dbReference type="EMBL" id="CUS15868.1"/>
    </source>
</evidence>
<dbReference type="PANTHER" id="PTHR28243">
    <property type="entry name" value="AGL049CP"/>
    <property type="match status" value="1"/>
</dbReference>
<dbReference type="EMBL" id="LN890943">
    <property type="protein sequence ID" value="CUS15868.1"/>
    <property type="molecule type" value="Genomic_DNA"/>
</dbReference>
<dbReference type="AlphaFoldDB" id="A0A292QA71"/>
<dbReference type="Pfam" id="PF12766">
    <property type="entry name" value="Pyridox_oxase_2"/>
    <property type="match status" value="1"/>
</dbReference>
<protein>
    <recommendedName>
        <fullName evidence="2">Pyridoxamine 5'-phosphate oxidase Alr4036 family FMN-binding domain-containing protein</fullName>
    </recommendedName>
</protein>
<organism evidence="3 4">
    <name type="scientific">Tuber aestivum</name>
    <name type="common">summer truffle</name>
    <dbReference type="NCBI Taxonomy" id="59557"/>
    <lineage>
        <taxon>Eukaryota</taxon>
        <taxon>Fungi</taxon>
        <taxon>Dikarya</taxon>
        <taxon>Ascomycota</taxon>
        <taxon>Pezizomycotina</taxon>
        <taxon>Pezizomycetes</taxon>
        <taxon>Pezizales</taxon>
        <taxon>Tuberaceae</taxon>
        <taxon>Tuber</taxon>
    </lineage>
</organism>
<keyword evidence="4" id="KW-1185">Reference proteome</keyword>
<name>A0A292QA71_9PEZI</name>
<dbReference type="Gene3D" id="2.30.110.10">
    <property type="entry name" value="Electron Transport, Fmn-binding Protein, Chain A"/>
    <property type="match status" value="1"/>
</dbReference>
<dbReference type="InterPro" id="IPR024624">
    <property type="entry name" value="Pyridox_Oxase_Alr4036_FMN-bd"/>
</dbReference>
<sequence length="283" mass="31720">MSNPPWKPLFLAHIETLKPPTFTLATTTTVPPSHPSLNPFHDPQTPLPPSHPPTPRCRTMVYRGLLASLPPNPQSPLSNHNPPLYTSHLPTFTTDSRMTKTSELLSTSRPGESTSTWVGGYVEAMFWFESAQNQWRMRGRTYLLAEEDVDEARAITDVLARYLVPRDTGTPSEGEEKKWTWKKEVQMHFANLTPALRGSFANPPPGTPVSLGDNGGAVKGANIQNDDVMNEDGIAAVARRNFRVGVVVPEVVERLDLKEDDAKARRWVYWIEDGEWKAQETWP</sequence>
<feature type="domain" description="Pyridoxamine 5'-phosphate oxidase Alr4036 family FMN-binding" evidence="2">
    <location>
        <begin position="4"/>
        <end position="143"/>
    </location>
</feature>
<evidence type="ECO:0000259" key="2">
    <source>
        <dbReference type="Pfam" id="PF12766"/>
    </source>
</evidence>
<evidence type="ECO:0000256" key="1">
    <source>
        <dbReference type="SAM" id="MobiDB-lite"/>
    </source>
</evidence>
<dbReference type="PANTHER" id="PTHR28243:SF1">
    <property type="entry name" value="PYRIDOXAMINE 5'-PHOSPHATE OXIDASE ALR4036 FAMILY FMN-BINDING DOMAIN-CONTAINING PROTEIN"/>
    <property type="match status" value="1"/>
</dbReference>
<proteinExistence type="predicted"/>
<evidence type="ECO:0000313" key="4">
    <source>
        <dbReference type="Proteomes" id="UP001412239"/>
    </source>
</evidence>
<reference evidence="3" key="1">
    <citation type="submission" date="2015-10" db="EMBL/GenBank/DDBJ databases">
        <authorList>
            <person name="Regsiter A."/>
            <person name="william w."/>
        </authorList>
    </citation>
    <scope>NUCLEOTIDE SEQUENCE</scope>
    <source>
        <strain evidence="3">Montdore</strain>
    </source>
</reference>